<evidence type="ECO:0000313" key="8">
    <source>
        <dbReference type="Proteomes" id="UP000663889"/>
    </source>
</evidence>
<name>A0A815A6I9_9BILA</name>
<dbReference type="EMBL" id="CAJNOH010001745">
    <property type="protein sequence ID" value="CAF1246441.1"/>
    <property type="molecule type" value="Genomic_DNA"/>
</dbReference>
<dbReference type="EMBL" id="CAJNOL010002776">
    <property type="protein sequence ID" value="CAF1528217.1"/>
    <property type="molecule type" value="Genomic_DNA"/>
</dbReference>
<evidence type="ECO:0000313" key="2">
    <source>
        <dbReference type="EMBL" id="CAF1252587.1"/>
    </source>
</evidence>
<evidence type="ECO:0000313" key="7">
    <source>
        <dbReference type="Proteomes" id="UP000663870"/>
    </source>
</evidence>
<accession>A0A815A6I9</accession>
<protein>
    <submittedName>
        <fullName evidence="3">Uncharacterized protein</fullName>
    </submittedName>
</protein>
<dbReference type="Proteomes" id="UP000663882">
    <property type="component" value="Unassembled WGS sequence"/>
</dbReference>
<dbReference type="Proteomes" id="UP000663870">
    <property type="component" value="Unassembled WGS sequence"/>
</dbReference>
<evidence type="ECO:0000313" key="1">
    <source>
        <dbReference type="EMBL" id="CAF1246441.1"/>
    </source>
</evidence>
<comment type="caution">
    <text evidence="3">The sequence shown here is derived from an EMBL/GenBank/DDBJ whole genome shotgun (WGS) entry which is preliminary data.</text>
</comment>
<dbReference type="EMBL" id="CAJOAX010016954">
    <property type="protein sequence ID" value="CAF4169015.1"/>
    <property type="molecule type" value="Genomic_DNA"/>
</dbReference>
<dbReference type="EMBL" id="CAJNOO010002275">
    <property type="protein sequence ID" value="CAF1252587.1"/>
    <property type="molecule type" value="Genomic_DNA"/>
</dbReference>
<dbReference type="Proteomes" id="UP000663854">
    <property type="component" value="Unassembled WGS sequence"/>
</dbReference>
<dbReference type="Proteomes" id="UP000663889">
    <property type="component" value="Unassembled WGS sequence"/>
</dbReference>
<dbReference type="Proteomes" id="UP000663874">
    <property type="component" value="Unassembled WGS sequence"/>
</dbReference>
<dbReference type="EMBL" id="CAJNOU010001811">
    <property type="protein sequence ID" value="CAF1255084.1"/>
    <property type="molecule type" value="Genomic_DNA"/>
</dbReference>
<organism evidence="3 8">
    <name type="scientific">Rotaria sordida</name>
    <dbReference type="NCBI Taxonomy" id="392033"/>
    <lineage>
        <taxon>Eukaryota</taxon>
        <taxon>Metazoa</taxon>
        <taxon>Spiralia</taxon>
        <taxon>Gnathifera</taxon>
        <taxon>Rotifera</taxon>
        <taxon>Eurotatoria</taxon>
        <taxon>Bdelloidea</taxon>
        <taxon>Philodinida</taxon>
        <taxon>Philodinidae</taxon>
        <taxon>Rotaria</taxon>
    </lineage>
</organism>
<proteinExistence type="predicted"/>
<evidence type="ECO:0000313" key="3">
    <source>
        <dbReference type="EMBL" id="CAF1255084.1"/>
    </source>
</evidence>
<evidence type="ECO:0000313" key="4">
    <source>
        <dbReference type="EMBL" id="CAF1528217.1"/>
    </source>
</evidence>
<dbReference type="Proteomes" id="UP000663823">
    <property type="component" value="Unassembled WGS sequence"/>
</dbReference>
<reference evidence="3" key="1">
    <citation type="submission" date="2021-02" db="EMBL/GenBank/DDBJ databases">
        <authorList>
            <person name="Nowell W R."/>
        </authorList>
    </citation>
    <scope>NUCLEOTIDE SEQUENCE</scope>
</reference>
<evidence type="ECO:0000313" key="6">
    <source>
        <dbReference type="EMBL" id="CAF4217886.1"/>
    </source>
</evidence>
<dbReference type="EMBL" id="CAJOBE010018184">
    <property type="protein sequence ID" value="CAF4217886.1"/>
    <property type="molecule type" value="Genomic_DNA"/>
</dbReference>
<dbReference type="AlphaFoldDB" id="A0A815A6I9"/>
<keyword evidence="7" id="KW-1185">Reference proteome</keyword>
<evidence type="ECO:0000313" key="5">
    <source>
        <dbReference type="EMBL" id="CAF4169015.1"/>
    </source>
</evidence>
<sequence>MPIYNDVREVNDDVETFTAQKSIECSRRIFLICVAENLRSIPLRIVSSVNCLPCLVAPLDRSISTDVVSCCSGSSSSEDIYSKLLI</sequence>
<gene>
    <name evidence="6" type="ORF">FNK824_LOCUS37097</name>
    <name evidence="4" type="ORF">JXQ802_LOCUS42036</name>
    <name evidence="5" type="ORF">OTI717_LOCUS37104</name>
    <name evidence="1" type="ORF">PYM288_LOCUS27148</name>
    <name evidence="2" type="ORF">RFH988_LOCUS27253</name>
    <name evidence="3" type="ORF">SEV965_LOCUS23938</name>
</gene>